<sequence length="193" mass="20748">MALILGIYQEIRLKLALLVLTGTFPAILRGKVRGGVNGRAARRCGQDQLALHATGNRGGPEARQSLYQPLPPRVFGVHSSEPQAAMVSSTASSRWRPLPCSIAPRIMADCSALPCCIACSSGRVGLPSFRSSPTFYPTAHRLNCSQADRQSAGKRCPDSARSPVTLSLVPRCSRPGSRSTGLRLQTNERSCYK</sequence>
<proteinExistence type="predicted"/>
<dbReference type="EMBL" id="UGMX01000002">
    <property type="protein sequence ID" value="STW04346.1"/>
    <property type="molecule type" value="Genomic_DNA"/>
</dbReference>
<dbReference type="Proteomes" id="UP000254571">
    <property type="component" value="Unassembled WGS sequence"/>
</dbReference>
<reference evidence="1 2" key="1">
    <citation type="submission" date="2018-06" db="EMBL/GenBank/DDBJ databases">
        <authorList>
            <consortium name="Pathogen Informatics"/>
            <person name="Doyle S."/>
        </authorList>
    </citation>
    <scope>NUCLEOTIDE SEQUENCE [LARGE SCALE GENOMIC DNA]</scope>
    <source>
        <strain evidence="1 2">NCTC9149</strain>
    </source>
</reference>
<organism evidence="1 2">
    <name type="scientific">Klebsiella grimontii</name>
    <dbReference type="NCBI Taxonomy" id="2058152"/>
    <lineage>
        <taxon>Bacteria</taxon>
        <taxon>Pseudomonadati</taxon>
        <taxon>Pseudomonadota</taxon>
        <taxon>Gammaproteobacteria</taxon>
        <taxon>Enterobacterales</taxon>
        <taxon>Enterobacteriaceae</taxon>
        <taxon>Klebsiella/Raoultella group</taxon>
        <taxon>Klebsiella</taxon>
    </lineage>
</organism>
<comment type="caution">
    <text evidence="1">The sequence shown here is derived from an EMBL/GenBank/DDBJ whole genome shotgun (WGS) entry which is preliminary data.</text>
</comment>
<evidence type="ECO:0000313" key="2">
    <source>
        <dbReference type="Proteomes" id="UP000254571"/>
    </source>
</evidence>
<name>A0A7H4NVY1_9ENTR</name>
<protein>
    <submittedName>
        <fullName evidence="1">Uncharacterized protein</fullName>
    </submittedName>
</protein>
<dbReference type="AlphaFoldDB" id="A0A7H4NVY1"/>
<evidence type="ECO:0000313" key="1">
    <source>
        <dbReference type="EMBL" id="STW04346.1"/>
    </source>
</evidence>
<accession>A0A7H4NVY1</accession>
<gene>
    <name evidence="1" type="ORF">NCTC9149_00687</name>
</gene>